<dbReference type="SMART" id="SM00579">
    <property type="entry name" value="FBD"/>
    <property type="match status" value="1"/>
</dbReference>
<protein>
    <recommendedName>
        <fullName evidence="1">FBD domain-containing protein</fullName>
    </recommendedName>
</protein>
<accession>A0ABR0U9B2</accession>
<dbReference type="Pfam" id="PF08387">
    <property type="entry name" value="FBD"/>
    <property type="match status" value="1"/>
</dbReference>
<sequence>MEVLWTHVPTIDLSNGDFMDENHASEIITRVLSRNKAQRINKFRLWYDDDDCSKDEFETWISIVISRNVQYFDISLNYRCPMLPQCLFTCKTVVNLTIHNCAGIPSNGDVYLPSLKKLGLYCVKYGTDEALPHLLSGCPVLEELIVDGIVDQNLGCFNISSLTIKRLTIDFAVESYVFDNPDYRVKINAPALRYLKVYDCSYEHMLLSPLTSLIEAEIYLNTYSMEVDYSIYTRCMFKFLDSICNVKCLKLSSSDEFLDFSESNPYIKFRNLTELEVSANWRFLVKFLECTDNDPKNPMETMEKWRPRLLDSLRIVIIDGFGCTEQEFNIVRFILRNARVLKRMEIHHIGLKEKFDVVEKILFFHRGSKECEIALC</sequence>
<dbReference type="InterPro" id="IPR006566">
    <property type="entry name" value="FBD"/>
</dbReference>
<dbReference type="SUPFAM" id="SSF52047">
    <property type="entry name" value="RNI-like"/>
    <property type="match status" value="1"/>
</dbReference>
<dbReference type="Proteomes" id="UP001318860">
    <property type="component" value="Unassembled WGS sequence"/>
</dbReference>
<evidence type="ECO:0000313" key="3">
    <source>
        <dbReference type="Proteomes" id="UP001318860"/>
    </source>
</evidence>
<gene>
    <name evidence="2" type="ORF">DH2020_047359</name>
</gene>
<evidence type="ECO:0000259" key="1">
    <source>
        <dbReference type="SMART" id="SM00579"/>
    </source>
</evidence>
<dbReference type="PANTHER" id="PTHR31900">
    <property type="entry name" value="F-BOX/RNI SUPERFAMILY PROTEIN-RELATED"/>
    <property type="match status" value="1"/>
</dbReference>
<dbReference type="PANTHER" id="PTHR31900:SF34">
    <property type="entry name" value="EMB|CAB62440.1-RELATED"/>
    <property type="match status" value="1"/>
</dbReference>
<dbReference type="EMBL" id="JABTTQ020003280">
    <property type="protein sequence ID" value="KAK6118906.1"/>
    <property type="molecule type" value="Genomic_DNA"/>
</dbReference>
<evidence type="ECO:0000313" key="2">
    <source>
        <dbReference type="EMBL" id="KAK6118906.1"/>
    </source>
</evidence>
<reference evidence="2 3" key="1">
    <citation type="journal article" date="2021" name="Comput. Struct. Biotechnol. J.">
        <title>De novo genome assembly of the potent medicinal plant Rehmannia glutinosa using nanopore technology.</title>
        <authorList>
            <person name="Ma L."/>
            <person name="Dong C."/>
            <person name="Song C."/>
            <person name="Wang X."/>
            <person name="Zheng X."/>
            <person name="Niu Y."/>
            <person name="Chen S."/>
            <person name="Feng W."/>
        </authorList>
    </citation>
    <scope>NUCLEOTIDE SEQUENCE [LARGE SCALE GENOMIC DNA]</scope>
    <source>
        <strain evidence="2">DH-2019</strain>
    </source>
</reference>
<dbReference type="Pfam" id="PF24758">
    <property type="entry name" value="LRR_At5g56370"/>
    <property type="match status" value="1"/>
</dbReference>
<name>A0ABR0U9B2_REHGL</name>
<keyword evidence="3" id="KW-1185">Reference proteome</keyword>
<comment type="caution">
    <text evidence="2">The sequence shown here is derived from an EMBL/GenBank/DDBJ whole genome shotgun (WGS) entry which is preliminary data.</text>
</comment>
<feature type="domain" description="FBD" evidence="1">
    <location>
        <begin position="307"/>
        <end position="376"/>
    </location>
</feature>
<dbReference type="InterPro" id="IPR032675">
    <property type="entry name" value="LRR_dom_sf"/>
</dbReference>
<dbReference type="InterPro" id="IPR050232">
    <property type="entry name" value="FBL13/AtMIF1-like"/>
</dbReference>
<dbReference type="Gene3D" id="3.80.10.10">
    <property type="entry name" value="Ribonuclease Inhibitor"/>
    <property type="match status" value="1"/>
</dbReference>
<organism evidence="2 3">
    <name type="scientific">Rehmannia glutinosa</name>
    <name type="common">Chinese foxglove</name>
    <dbReference type="NCBI Taxonomy" id="99300"/>
    <lineage>
        <taxon>Eukaryota</taxon>
        <taxon>Viridiplantae</taxon>
        <taxon>Streptophyta</taxon>
        <taxon>Embryophyta</taxon>
        <taxon>Tracheophyta</taxon>
        <taxon>Spermatophyta</taxon>
        <taxon>Magnoliopsida</taxon>
        <taxon>eudicotyledons</taxon>
        <taxon>Gunneridae</taxon>
        <taxon>Pentapetalae</taxon>
        <taxon>asterids</taxon>
        <taxon>lamiids</taxon>
        <taxon>Lamiales</taxon>
        <taxon>Orobanchaceae</taxon>
        <taxon>Rehmannieae</taxon>
        <taxon>Rehmannia</taxon>
    </lineage>
</organism>
<dbReference type="InterPro" id="IPR055411">
    <property type="entry name" value="LRR_FXL15/At3g58940/PEG3-like"/>
</dbReference>
<proteinExistence type="predicted"/>